<dbReference type="Proteomes" id="UP000251891">
    <property type="component" value="Unassembled WGS sequence"/>
</dbReference>
<dbReference type="SUPFAM" id="SSF51556">
    <property type="entry name" value="Metallo-dependent hydrolases"/>
    <property type="match status" value="1"/>
</dbReference>
<dbReference type="InterPro" id="IPR032465">
    <property type="entry name" value="ACMSD"/>
</dbReference>
<keyword evidence="1" id="KW-0456">Lyase</keyword>
<feature type="region of interest" description="Disordered" evidence="2">
    <location>
        <begin position="61"/>
        <end position="82"/>
    </location>
</feature>
<dbReference type="InterPro" id="IPR006680">
    <property type="entry name" value="Amidohydro-rel"/>
</dbReference>
<dbReference type="GO" id="GO:0016787">
    <property type="term" value="F:hydrolase activity"/>
    <property type="evidence" value="ECO:0007669"/>
    <property type="project" value="UniProtKB-KW"/>
</dbReference>
<evidence type="ECO:0000313" key="5">
    <source>
        <dbReference type="Proteomes" id="UP000251891"/>
    </source>
</evidence>
<proteinExistence type="predicted"/>
<accession>A0A365HEH4</accession>
<dbReference type="Gene3D" id="3.20.20.140">
    <property type="entry name" value="Metal-dependent hydrolases"/>
    <property type="match status" value="1"/>
</dbReference>
<dbReference type="GO" id="GO:0005737">
    <property type="term" value="C:cytoplasm"/>
    <property type="evidence" value="ECO:0007669"/>
    <property type="project" value="TreeGrafter"/>
</dbReference>
<comment type="caution">
    <text evidence="4">The sequence shown here is derived from an EMBL/GenBank/DDBJ whole genome shotgun (WGS) entry which is preliminary data.</text>
</comment>
<gene>
    <name evidence="4" type="ORF">DPM19_01755</name>
</gene>
<dbReference type="GO" id="GO:0016831">
    <property type="term" value="F:carboxy-lyase activity"/>
    <property type="evidence" value="ECO:0007669"/>
    <property type="project" value="InterPro"/>
</dbReference>
<keyword evidence="5" id="KW-1185">Reference proteome</keyword>
<dbReference type="InterPro" id="IPR032466">
    <property type="entry name" value="Metal_Hydrolase"/>
</dbReference>
<evidence type="ECO:0000256" key="1">
    <source>
        <dbReference type="ARBA" id="ARBA00023239"/>
    </source>
</evidence>
<dbReference type="Pfam" id="PF04909">
    <property type="entry name" value="Amidohydro_2"/>
    <property type="match status" value="1"/>
</dbReference>
<evidence type="ECO:0000313" key="4">
    <source>
        <dbReference type="EMBL" id="RAY17286.1"/>
    </source>
</evidence>
<dbReference type="EMBL" id="QLYX01000001">
    <property type="protein sequence ID" value="RAY17286.1"/>
    <property type="molecule type" value="Genomic_DNA"/>
</dbReference>
<evidence type="ECO:0000259" key="3">
    <source>
        <dbReference type="Pfam" id="PF04909"/>
    </source>
</evidence>
<sequence length="394" mass="44449">MYETTDAFTKYLPESHAGLVKYVQINGRTKIALKNTISEYIPNPTFNKVAPPGAQELEFRLKNPSSKTRPGDKEIAPPPKYIESPPAFFNPADRLELMNELSIDRALMWPTLASLLEERLADDPEATHVVVHALNRWMHEHWTFNYEDRIFPTPVITLPVVDEAIRELEWVLERGARAILIRPAPVPDLGGRRRSFALPEYDRFWKIVEDAGVVVGLHASDDGFVRYLNEWEGRTSEYLPFKSKPSAFSAVVSSEYRTIKDVIVSIIAHGLATRFPDLRFVPVENGSAWARPMIANLKKVYERSPDIFPEDPLVALRRSIYIHPFHEEDVLGLVEAIGADRVIFGSDYPHPEGLFDPVTFVDELDSLPKEDQAKIMGGNLAQIMGVDPAKGALP</sequence>
<keyword evidence="4" id="KW-0378">Hydrolase</keyword>
<protein>
    <submittedName>
        <fullName evidence="4">Amidohydrolase</fullName>
    </submittedName>
</protein>
<dbReference type="PANTHER" id="PTHR21240:SF28">
    <property type="entry name" value="ISO-OROTATE DECARBOXYLASE (EUROFUNG)"/>
    <property type="match status" value="1"/>
</dbReference>
<organism evidence="4 5">
    <name type="scientific">Actinomadura craniellae</name>
    <dbReference type="NCBI Taxonomy" id="2231787"/>
    <lineage>
        <taxon>Bacteria</taxon>
        <taxon>Bacillati</taxon>
        <taxon>Actinomycetota</taxon>
        <taxon>Actinomycetes</taxon>
        <taxon>Streptosporangiales</taxon>
        <taxon>Thermomonosporaceae</taxon>
        <taxon>Actinomadura</taxon>
    </lineage>
</organism>
<dbReference type="AlphaFoldDB" id="A0A365HEH4"/>
<evidence type="ECO:0000256" key="2">
    <source>
        <dbReference type="SAM" id="MobiDB-lite"/>
    </source>
</evidence>
<dbReference type="OrthoDB" id="8673349at2"/>
<feature type="domain" description="Amidohydrolase-related" evidence="3">
    <location>
        <begin position="84"/>
        <end position="379"/>
    </location>
</feature>
<reference evidence="4 5" key="1">
    <citation type="submission" date="2018-06" db="EMBL/GenBank/DDBJ databases">
        <title>Actinomadura craniellae sp. nov. isolated from marine sponge Craniella sp.</title>
        <authorList>
            <person name="Li L."/>
            <person name="Xu Q.H."/>
            <person name="Lin H.W."/>
            <person name="Lu Y.H."/>
        </authorList>
    </citation>
    <scope>NUCLEOTIDE SEQUENCE [LARGE SCALE GENOMIC DNA]</scope>
    <source>
        <strain evidence="4 5">LHW63021</strain>
    </source>
</reference>
<name>A0A365HEH4_9ACTN</name>
<dbReference type="GO" id="GO:0019748">
    <property type="term" value="P:secondary metabolic process"/>
    <property type="evidence" value="ECO:0007669"/>
    <property type="project" value="TreeGrafter"/>
</dbReference>
<dbReference type="PANTHER" id="PTHR21240">
    <property type="entry name" value="2-AMINO-3-CARBOXYLMUCONATE-6-SEMIALDEHYDE DECARBOXYLASE"/>
    <property type="match status" value="1"/>
</dbReference>